<name>A0A2C5ZK73_9HYPO</name>
<reference evidence="1 2" key="1">
    <citation type="submission" date="2017-06" db="EMBL/GenBank/DDBJ databases">
        <title>Ant-infecting Ophiocordyceps genomes reveal a high diversity of potential behavioral manipulation genes and a possible major role for enterotoxins.</title>
        <authorList>
            <person name="De Bekker C."/>
            <person name="Evans H.C."/>
            <person name="Brachmann A."/>
            <person name="Hughes D.P."/>
        </authorList>
    </citation>
    <scope>NUCLEOTIDE SEQUENCE [LARGE SCALE GENOMIC DNA]</scope>
    <source>
        <strain evidence="1 2">Map16</strain>
    </source>
</reference>
<dbReference type="AlphaFoldDB" id="A0A2C5ZK73"/>
<dbReference type="OrthoDB" id="4909151at2759"/>
<evidence type="ECO:0000313" key="2">
    <source>
        <dbReference type="Proteomes" id="UP000226431"/>
    </source>
</evidence>
<evidence type="ECO:0000313" key="1">
    <source>
        <dbReference type="EMBL" id="PHH80426.1"/>
    </source>
</evidence>
<sequence>MNLPAFYAAALLAGMQRQKNETVLANPPPKTTARKEQLYKQAMSKDDYNWAEAYTLDPTVKDMSCAEADCPRVCWAAYGIDRTGVWGFWLDFSRGECPRKRCWLDEDWSRKEDVLHWKMGGKKAILDGLGNPTRDIVLLDRAFLVESLIFACKSVRGGDGARSLQ</sequence>
<proteinExistence type="predicted"/>
<gene>
    <name evidence="1" type="ORF">CDD80_1630</name>
</gene>
<comment type="caution">
    <text evidence="1">The sequence shown here is derived from an EMBL/GenBank/DDBJ whole genome shotgun (WGS) entry which is preliminary data.</text>
</comment>
<accession>A0A2C5ZK73</accession>
<protein>
    <submittedName>
        <fullName evidence="1">Uncharacterized protein</fullName>
    </submittedName>
</protein>
<dbReference type="EMBL" id="NJES01000017">
    <property type="protein sequence ID" value="PHH80426.1"/>
    <property type="molecule type" value="Genomic_DNA"/>
</dbReference>
<keyword evidence="2" id="KW-1185">Reference proteome</keyword>
<organism evidence="1 2">
    <name type="scientific">Ophiocordyceps camponoti-rufipedis</name>
    <dbReference type="NCBI Taxonomy" id="2004952"/>
    <lineage>
        <taxon>Eukaryota</taxon>
        <taxon>Fungi</taxon>
        <taxon>Dikarya</taxon>
        <taxon>Ascomycota</taxon>
        <taxon>Pezizomycotina</taxon>
        <taxon>Sordariomycetes</taxon>
        <taxon>Hypocreomycetidae</taxon>
        <taxon>Hypocreales</taxon>
        <taxon>Ophiocordycipitaceae</taxon>
        <taxon>Ophiocordyceps</taxon>
    </lineage>
</organism>
<dbReference type="Proteomes" id="UP000226431">
    <property type="component" value="Unassembled WGS sequence"/>
</dbReference>